<reference evidence="1 2" key="1">
    <citation type="submission" date="2015-10" db="EMBL/GenBank/DDBJ databases">
        <title>Genome analyses suggest a sexual origin of heterokaryosis in a supposedly ancient asexual fungus.</title>
        <authorList>
            <person name="Ropars J."/>
            <person name="Sedzielewska K."/>
            <person name="Noel J."/>
            <person name="Charron P."/>
            <person name="Farinelli L."/>
            <person name="Marton T."/>
            <person name="Kruger M."/>
            <person name="Pelin A."/>
            <person name="Brachmann A."/>
            <person name="Corradi N."/>
        </authorList>
    </citation>
    <scope>NUCLEOTIDE SEQUENCE [LARGE SCALE GENOMIC DNA]</scope>
    <source>
        <strain evidence="1 2">A4</strain>
    </source>
</reference>
<gene>
    <name evidence="1" type="ORF">RhiirA4_468190</name>
</gene>
<evidence type="ECO:0000313" key="2">
    <source>
        <dbReference type="Proteomes" id="UP000234323"/>
    </source>
</evidence>
<name>A0A2I1GXB5_9GLOM</name>
<dbReference type="Proteomes" id="UP000234323">
    <property type="component" value="Unassembled WGS sequence"/>
</dbReference>
<keyword evidence="2" id="KW-1185">Reference proteome</keyword>
<organism evidence="1 2">
    <name type="scientific">Rhizophagus irregularis</name>
    <dbReference type="NCBI Taxonomy" id="588596"/>
    <lineage>
        <taxon>Eukaryota</taxon>
        <taxon>Fungi</taxon>
        <taxon>Fungi incertae sedis</taxon>
        <taxon>Mucoromycota</taxon>
        <taxon>Glomeromycotina</taxon>
        <taxon>Glomeromycetes</taxon>
        <taxon>Glomerales</taxon>
        <taxon>Glomeraceae</taxon>
        <taxon>Rhizophagus</taxon>
    </lineage>
</organism>
<evidence type="ECO:0000313" key="1">
    <source>
        <dbReference type="EMBL" id="PKY51269.1"/>
    </source>
</evidence>
<protein>
    <submittedName>
        <fullName evidence="1">Uncharacterized protein</fullName>
    </submittedName>
</protein>
<proteinExistence type="predicted"/>
<comment type="caution">
    <text evidence="1">The sequence shown here is derived from an EMBL/GenBank/DDBJ whole genome shotgun (WGS) entry which is preliminary data.</text>
</comment>
<accession>A0A2I1GXB5</accession>
<dbReference type="EMBL" id="LLXI01000990">
    <property type="protein sequence ID" value="PKY51269.1"/>
    <property type="molecule type" value="Genomic_DNA"/>
</dbReference>
<dbReference type="AlphaFoldDB" id="A0A2I1GXB5"/>
<sequence length="79" mass="9229">MGGFKKNVNDSEHKGINERPRVLEEKCKNDDYTKEFQEKYMFHYYIVEADSDSVSIDPFATQQVAASTILNYLRNSFNL</sequence>